<keyword evidence="2" id="KW-1133">Transmembrane helix</keyword>
<feature type="transmembrane region" description="Helical" evidence="2">
    <location>
        <begin position="766"/>
        <end position="787"/>
    </location>
</feature>
<protein>
    <recommendedName>
        <fullName evidence="5">Protein-export membrane protein</fullName>
    </recommendedName>
</protein>
<dbReference type="AlphaFoldDB" id="A0A858U707"/>
<feature type="transmembrane region" description="Helical" evidence="2">
    <location>
        <begin position="375"/>
        <end position="396"/>
    </location>
</feature>
<feature type="transmembrane region" description="Helical" evidence="2">
    <location>
        <begin position="348"/>
        <end position="368"/>
    </location>
</feature>
<feature type="transmembrane region" description="Helical" evidence="2">
    <location>
        <begin position="793"/>
        <end position="818"/>
    </location>
</feature>
<feature type="transmembrane region" description="Helical" evidence="2">
    <location>
        <begin position="15"/>
        <end position="38"/>
    </location>
</feature>
<reference evidence="3 4" key="1">
    <citation type="submission" date="2020-04" db="EMBL/GenBank/DDBJ databases">
        <title>Novel Mycoplasma species detected in Phocoena phocoena (harbor porpoise) from the USA.</title>
        <authorList>
            <person name="Volokhov D.V."/>
        </authorList>
    </citation>
    <scope>NUCLEOTIDE SEQUENCE [LARGE SCALE GENOMIC DNA]</scope>
    <source>
        <strain evidence="3 4">Phocoena C-264-GEN</strain>
    </source>
</reference>
<gene>
    <name evidence="3" type="ORF">HGG69_01620</name>
</gene>
<evidence type="ECO:0000313" key="4">
    <source>
        <dbReference type="Proteomes" id="UP000501060"/>
    </source>
</evidence>
<feature type="transmembrane region" description="Helical" evidence="2">
    <location>
        <begin position="447"/>
        <end position="469"/>
    </location>
</feature>
<evidence type="ECO:0008006" key="5">
    <source>
        <dbReference type="Google" id="ProtNLM"/>
    </source>
</evidence>
<feature type="compositionally biased region" description="Polar residues" evidence="1">
    <location>
        <begin position="247"/>
        <end position="261"/>
    </location>
</feature>
<dbReference type="Proteomes" id="UP000501060">
    <property type="component" value="Chromosome"/>
</dbReference>
<organism evidence="3 4">
    <name type="scientific">Mycoplasma phocoenae</name>
    <dbReference type="NCBI Taxonomy" id="754517"/>
    <lineage>
        <taxon>Bacteria</taxon>
        <taxon>Bacillati</taxon>
        <taxon>Mycoplasmatota</taxon>
        <taxon>Mollicutes</taxon>
        <taxon>Mycoplasmataceae</taxon>
        <taxon>Mycoplasma</taxon>
    </lineage>
</organism>
<sequence>MKNTTNNTNKAKLKWILTIFSTIAIFVFLITGICFGFLTKNKNAVNSQESKIVLKIKNSNNQNLANTDSVSNNHVFESTREYLTVQKINTESQVDLSNDSLVITTPNVTSDKDNDRLIDSLTTKPYLTFTDKNGTPLFYKNNFVAPNTNKSVTLEKFIKGDARDFSISLKNKPAEWNTGASTGTIALNLTDQGNQSWLDLKNYLPFSYGEKLYVWLNLQEFIKRAKTEYPDQWKQSGENPVNFAFIGNSNKPQEYTEPSSNPKEKPNKITKPPVLKEGDLKSGKYLIFEANSPFWLDSQRFGENKIFIKNQNNVLSDKELAAKINFAYDSFELEKITSYYTSTKSLSIYKLTIIATIILTILSVILMIKNRLLGLVTSGLIGLNILVITALMISFGAIITPLFVTSLLLVTIISFALINATMRKFNREVKKGITVTKSMNKAQKLNFVNSLDITFILFSLGLLVLYLGSYFTTSIAAIVILGSLSSTLLINLIANGLFSLISQMEYFNKKPFLLASTMKTKELSFTVVSKRWHSIVIFGFITIAMLISLFIYGIDFTRSLGLSSELFQHQEWFITSPQLSMDQAKQLQQILITDYKNIEIFNTSINNNSVLLRIIGQDITNNVLMDKLSKVAFINELEFTQLLKNSNGFLIQLGWSILPIFAFSILVFLYLTFRYTWVSGVVFVVKAFLINLILTALLIAFKLPFNSNIISVYFISYALIITNHLLSTGEIHSLVHSDTKLNNYIFTDDEIQGINVIYSRNRFKNLVFICLFTLLMSIPLLAFANTFDINTVLQLLLTGASILLFDSLIGSRLWIWLFKLKNKNKQKRIETYYWNSSKLEEQEFLSINNFNK</sequence>
<feature type="region of interest" description="Disordered" evidence="1">
    <location>
        <begin position="247"/>
        <end position="276"/>
    </location>
</feature>
<dbReference type="SUPFAM" id="SSF82866">
    <property type="entry name" value="Multidrug efflux transporter AcrB transmembrane domain"/>
    <property type="match status" value="1"/>
</dbReference>
<feature type="transmembrane region" description="Helical" evidence="2">
    <location>
        <begin position="678"/>
        <end position="701"/>
    </location>
</feature>
<accession>A0A858U707</accession>
<name>A0A858U707_9MOLU</name>
<dbReference type="EMBL" id="CP051481">
    <property type="protein sequence ID" value="QJG67013.1"/>
    <property type="molecule type" value="Genomic_DNA"/>
</dbReference>
<dbReference type="RefSeq" id="WP_169605064.1">
    <property type="nucleotide sequence ID" value="NZ_CP051481.1"/>
</dbReference>
<feature type="transmembrane region" description="Helical" evidence="2">
    <location>
        <begin position="707"/>
        <end position="726"/>
    </location>
</feature>
<feature type="transmembrane region" description="Helical" evidence="2">
    <location>
        <begin position="475"/>
        <end position="501"/>
    </location>
</feature>
<feature type="transmembrane region" description="Helical" evidence="2">
    <location>
        <begin position="649"/>
        <end position="671"/>
    </location>
</feature>
<dbReference type="KEGG" id="mphe:HGG69_01620"/>
<evidence type="ECO:0000256" key="1">
    <source>
        <dbReference type="SAM" id="MobiDB-lite"/>
    </source>
</evidence>
<proteinExistence type="predicted"/>
<dbReference type="NCBIfam" id="NF046001">
    <property type="entry name" value="SecDF_plasm"/>
    <property type="match status" value="1"/>
</dbReference>
<evidence type="ECO:0000256" key="2">
    <source>
        <dbReference type="SAM" id="Phobius"/>
    </source>
</evidence>
<evidence type="ECO:0000313" key="3">
    <source>
        <dbReference type="EMBL" id="QJG67013.1"/>
    </source>
</evidence>
<keyword evidence="2" id="KW-0472">Membrane</keyword>
<keyword evidence="2" id="KW-0812">Transmembrane</keyword>
<keyword evidence="4" id="KW-1185">Reference proteome</keyword>
<feature type="transmembrane region" description="Helical" evidence="2">
    <location>
        <begin position="402"/>
        <end position="422"/>
    </location>
</feature>
<feature type="transmembrane region" description="Helical" evidence="2">
    <location>
        <begin position="535"/>
        <end position="554"/>
    </location>
</feature>